<dbReference type="GO" id="GO:0008482">
    <property type="term" value="F:sulfite oxidase activity"/>
    <property type="evidence" value="ECO:0007669"/>
    <property type="project" value="TreeGrafter"/>
</dbReference>
<dbReference type="STRING" id="13706.A0A1X2HCX1"/>
<evidence type="ECO:0000256" key="2">
    <source>
        <dbReference type="ARBA" id="ARBA00022505"/>
    </source>
</evidence>
<proteinExistence type="predicted"/>
<gene>
    <name evidence="7" type="ORF">BCR43DRAFT_492031</name>
</gene>
<dbReference type="OrthoDB" id="10051395at2759"/>
<dbReference type="PANTHER" id="PTHR19372:SF7">
    <property type="entry name" value="SULFITE OXIDASE, MITOCHONDRIAL"/>
    <property type="match status" value="1"/>
</dbReference>
<dbReference type="GO" id="GO:0030151">
    <property type="term" value="F:molybdenum ion binding"/>
    <property type="evidence" value="ECO:0007669"/>
    <property type="project" value="InterPro"/>
</dbReference>
<evidence type="ECO:0000313" key="8">
    <source>
        <dbReference type="Proteomes" id="UP000242180"/>
    </source>
</evidence>
<comment type="caution">
    <text evidence="7">The sequence shown here is derived from an EMBL/GenBank/DDBJ whole genome shotgun (WGS) entry which is preliminary data.</text>
</comment>
<dbReference type="OMA" id="ESESHYH"/>
<dbReference type="PRINTS" id="PR00407">
    <property type="entry name" value="EUMOPTERIN"/>
</dbReference>
<dbReference type="SUPFAM" id="SSF81296">
    <property type="entry name" value="E set domains"/>
    <property type="match status" value="1"/>
</dbReference>
<organism evidence="7 8">
    <name type="scientific">Syncephalastrum racemosum</name>
    <name type="common">Filamentous fungus</name>
    <dbReference type="NCBI Taxonomy" id="13706"/>
    <lineage>
        <taxon>Eukaryota</taxon>
        <taxon>Fungi</taxon>
        <taxon>Fungi incertae sedis</taxon>
        <taxon>Mucoromycota</taxon>
        <taxon>Mucoromycotina</taxon>
        <taxon>Mucoromycetes</taxon>
        <taxon>Mucorales</taxon>
        <taxon>Syncephalastraceae</taxon>
        <taxon>Syncephalastrum</taxon>
    </lineage>
</organism>
<evidence type="ECO:0000256" key="3">
    <source>
        <dbReference type="ARBA" id="ARBA00022723"/>
    </source>
</evidence>
<dbReference type="PANTHER" id="PTHR19372">
    <property type="entry name" value="SULFITE REDUCTASE"/>
    <property type="match status" value="1"/>
</dbReference>
<dbReference type="InterPro" id="IPR000572">
    <property type="entry name" value="OxRdtase_Mopterin-bd_dom"/>
</dbReference>
<dbReference type="Pfam" id="PF03404">
    <property type="entry name" value="Mo-co_dimer"/>
    <property type="match status" value="1"/>
</dbReference>
<keyword evidence="4" id="KW-0560">Oxidoreductase</keyword>
<dbReference type="SUPFAM" id="SSF56524">
    <property type="entry name" value="Oxidoreductase molybdopterin-binding domain"/>
    <property type="match status" value="1"/>
</dbReference>
<evidence type="ECO:0000259" key="6">
    <source>
        <dbReference type="Pfam" id="PF03404"/>
    </source>
</evidence>
<keyword evidence="2" id="KW-0500">Molybdenum</keyword>
<protein>
    <submittedName>
        <fullName evidence="7">Oxidoreductase, molybdopterin-binding domain-containing protein</fullName>
    </submittedName>
</protein>
<dbReference type="InterPro" id="IPR036374">
    <property type="entry name" value="OxRdtase_Mopterin-bd_sf"/>
</dbReference>
<dbReference type="Gene3D" id="2.60.40.650">
    <property type="match status" value="1"/>
</dbReference>
<dbReference type="GO" id="GO:0043546">
    <property type="term" value="F:molybdopterin cofactor binding"/>
    <property type="evidence" value="ECO:0007669"/>
    <property type="project" value="TreeGrafter"/>
</dbReference>
<keyword evidence="3" id="KW-0479">Metal-binding</keyword>
<keyword evidence="8" id="KW-1185">Reference proteome</keyword>
<dbReference type="EMBL" id="MCGN01000005">
    <property type="protein sequence ID" value="ORY96644.1"/>
    <property type="molecule type" value="Genomic_DNA"/>
</dbReference>
<accession>A0A1X2HCX1</accession>
<dbReference type="GO" id="GO:0006790">
    <property type="term" value="P:sulfur compound metabolic process"/>
    <property type="evidence" value="ECO:0007669"/>
    <property type="project" value="TreeGrafter"/>
</dbReference>
<dbReference type="InterPro" id="IPR008335">
    <property type="entry name" value="Mopterin_OxRdtase_euk"/>
</dbReference>
<dbReference type="GO" id="GO:0020037">
    <property type="term" value="F:heme binding"/>
    <property type="evidence" value="ECO:0007669"/>
    <property type="project" value="TreeGrafter"/>
</dbReference>
<evidence type="ECO:0000256" key="1">
    <source>
        <dbReference type="ARBA" id="ARBA00001924"/>
    </source>
</evidence>
<comment type="cofactor">
    <cofactor evidence="1">
        <name>Mo-molybdopterin</name>
        <dbReference type="ChEBI" id="CHEBI:71302"/>
    </cofactor>
</comment>
<reference evidence="7 8" key="1">
    <citation type="submission" date="2016-07" db="EMBL/GenBank/DDBJ databases">
        <title>Pervasive Adenine N6-methylation of Active Genes in Fungi.</title>
        <authorList>
            <consortium name="DOE Joint Genome Institute"/>
            <person name="Mondo S.J."/>
            <person name="Dannebaum R.O."/>
            <person name="Kuo R.C."/>
            <person name="Labutti K."/>
            <person name="Haridas S."/>
            <person name="Kuo A."/>
            <person name="Salamov A."/>
            <person name="Ahrendt S.R."/>
            <person name="Lipzen A."/>
            <person name="Sullivan W."/>
            <person name="Andreopoulos W.B."/>
            <person name="Clum A."/>
            <person name="Lindquist E."/>
            <person name="Daum C."/>
            <person name="Ramamoorthy G.K."/>
            <person name="Gryganskyi A."/>
            <person name="Culley D."/>
            <person name="Magnuson J.K."/>
            <person name="James T.Y."/>
            <person name="O'Malley M.A."/>
            <person name="Stajich J.E."/>
            <person name="Spatafora J.W."/>
            <person name="Visel A."/>
            <person name="Grigoriev I.V."/>
        </authorList>
    </citation>
    <scope>NUCLEOTIDE SEQUENCE [LARGE SCALE GENOMIC DNA]</scope>
    <source>
        <strain evidence="7 8">NRRL 2496</strain>
    </source>
</reference>
<evidence type="ECO:0000256" key="4">
    <source>
        <dbReference type="ARBA" id="ARBA00023002"/>
    </source>
</evidence>
<dbReference type="Pfam" id="PF00174">
    <property type="entry name" value="Oxidored_molyb"/>
    <property type="match status" value="1"/>
</dbReference>
<dbReference type="GO" id="GO:0005739">
    <property type="term" value="C:mitochondrion"/>
    <property type="evidence" value="ECO:0007669"/>
    <property type="project" value="TreeGrafter"/>
</dbReference>
<dbReference type="AlphaFoldDB" id="A0A1X2HCX1"/>
<dbReference type="InParanoid" id="A0A1X2HCX1"/>
<dbReference type="Gene3D" id="3.90.420.10">
    <property type="entry name" value="Oxidoreductase, molybdopterin-binding domain"/>
    <property type="match status" value="1"/>
</dbReference>
<dbReference type="InterPro" id="IPR014756">
    <property type="entry name" value="Ig_E-set"/>
</dbReference>
<sequence>MDNLHVAFESVERCEEDRCYGSSIPLSKALDEFGDVLLAYEMNGAPLTLDHGYPIRVVVPGYIGARSVKYLKTITVQEGESNAYFQQTDYKILPEQVETEKQAAAYWDKCPSIGEYNVQSYVCHVEKGVATGYALAGGGRSIQRVDVSGDDGKSWVLAELCQPHEGPRAWGWCLWTARVKQSAGVPVVCRAVDSAGNIQQEHPLWNYRGVMNNAWRDPVPPNL</sequence>
<dbReference type="Proteomes" id="UP000242180">
    <property type="component" value="Unassembled WGS sequence"/>
</dbReference>
<name>A0A1X2HCX1_SYNRA</name>
<feature type="domain" description="Oxidoreductase molybdopterin-binding" evidence="5">
    <location>
        <begin position="3"/>
        <end position="84"/>
    </location>
</feature>
<evidence type="ECO:0000259" key="5">
    <source>
        <dbReference type="Pfam" id="PF00174"/>
    </source>
</evidence>
<evidence type="ECO:0000313" key="7">
    <source>
        <dbReference type="EMBL" id="ORY96644.1"/>
    </source>
</evidence>
<feature type="domain" description="Moybdenum cofactor oxidoreductase dimerisation" evidence="6">
    <location>
        <begin position="129"/>
        <end position="215"/>
    </location>
</feature>
<dbReference type="InterPro" id="IPR005066">
    <property type="entry name" value="MoCF_OxRdtse_dimer"/>
</dbReference>